<keyword evidence="3" id="KW-1185">Reference proteome</keyword>
<accession>A0A8H6XST8</accession>
<organism evidence="2 3">
    <name type="scientific">Mycena venus</name>
    <dbReference type="NCBI Taxonomy" id="2733690"/>
    <lineage>
        <taxon>Eukaryota</taxon>
        <taxon>Fungi</taxon>
        <taxon>Dikarya</taxon>
        <taxon>Basidiomycota</taxon>
        <taxon>Agaricomycotina</taxon>
        <taxon>Agaricomycetes</taxon>
        <taxon>Agaricomycetidae</taxon>
        <taxon>Agaricales</taxon>
        <taxon>Marasmiineae</taxon>
        <taxon>Mycenaceae</taxon>
        <taxon>Mycena</taxon>
    </lineage>
</organism>
<dbReference type="EMBL" id="JACAZI010000013">
    <property type="protein sequence ID" value="KAF7345946.1"/>
    <property type="molecule type" value="Genomic_DNA"/>
</dbReference>
<dbReference type="Proteomes" id="UP000620124">
    <property type="component" value="Unassembled WGS sequence"/>
</dbReference>
<evidence type="ECO:0000313" key="2">
    <source>
        <dbReference type="EMBL" id="KAF7345946.1"/>
    </source>
</evidence>
<reference evidence="2" key="1">
    <citation type="submission" date="2020-05" db="EMBL/GenBank/DDBJ databases">
        <title>Mycena genomes resolve the evolution of fungal bioluminescence.</title>
        <authorList>
            <person name="Tsai I.J."/>
        </authorList>
    </citation>
    <scope>NUCLEOTIDE SEQUENCE</scope>
    <source>
        <strain evidence="2">CCC161011</strain>
    </source>
</reference>
<sequence>MHSSAIVSLLAVATVLSHPNSLTFAHPLHVNSRLTPRVNHVLIGYQYVPPEGAAEYNAKGTLTSIIASQEQTGPGAYISPGLGQWQTSASYWQCRILADHDKFYAAPKFFIREYGTPRCGRGRR</sequence>
<evidence type="ECO:0000256" key="1">
    <source>
        <dbReference type="SAM" id="SignalP"/>
    </source>
</evidence>
<comment type="caution">
    <text evidence="2">The sequence shown here is derived from an EMBL/GenBank/DDBJ whole genome shotgun (WGS) entry which is preliminary data.</text>
</comment>
<keyword evidence="1" id="KW-0732">Signal</keyword>
<protein>
    <submittedName>
        <fullName evidence="2">Uncharacterized protein</fullName>
    </submittedName>
</protein>
<dbReference type="InterPro" id="IPR045564">
    <property type="entry name" value="DUF5910"/>
</dbReference>
<feature type="signal peptide" evidence="1">
    <location>
        <begin position="1"/>
        <end position="25"/>
    </location>
</feature>
<feature type="chain" id="PRO_5034061624" evidence="1">
    <location>
        <begin position="26"/>
        <end position="124"/>
    </location>
</feature>
<name>A0A8H6XST8_9AGAR</name>
<gene>
    <name evidence="2" type="ORF">MVEN_01617000</name>
</gene>
<dbReference type="OrthoDB" id="3017589at2759"/>
<dbReference type="AlphaFoldDB" id="A0A8H6XST8"/>
<proteinExistence type="predicted"/>
<evidence type="ECO:0000313" key="3">
    <source>
        <dbReference type="Proteomes" id="UP000620124"/>
    </source>
</evidence>
<dbReference type="Pfam" id="PF19287">
    <property type="entry name" value="DUF5910"/>
    <property type="match status" value="1"/>
</dbReference>